<comment type="caution">
    <text evidence="1">The sequence shown here is derived from an EMBL/GenBank/DDBJ whole genome shotgun (WGS) entry which is preliminary data.</text>
</comment>
<sequence length="89" mass="9338">PITAAFYHVISCVHQGCQSVPSVRATHQCHPSVPPTNAHQCSIISASSSMPTCDTSSVSPHQCSLSVLISVAYPCHLISAHKCCLSVPP</sequence>
<gene>
    <name evidence="1" type="ORF">SPARVUS_LOCUS4571989</name>
</gene>
<name>A0ABN9CAQ9_9NEOB</name>
<evidence type="ECO:0000313" key="2">
    <source>
        <dbReference type="Proteomes" id="UP001162483"/>
    </source>
</evidence>
<keyword evidence="2" id="KW-1185">Reference proteome</keyword>
<accession>A0ABN9CAQ9</accession>
<feature type="non-terminal residue" evidence="1">
    <location>
        <position position="89"/>
    </location>
</feature>
<proteinExistence type="predicted"/>
<feature type="non-terminal residue" evidence="1">
    <location>
        <position position="1"/>
    </location>
</feature>
<evidence type="ECO:0000313" key="1">
    <source>
        <dbReference type="EMBL" id="CAI9556642.1"/>
    </source>
</evidence>
<dbReference type="EMBL" id="CATNWA010008674">
    <property type="protein sequence ID" value="CAI9556642.1"/>
    <property type="molecule type" value="Genomic_DNA"/>
</dbReference>
<reference evidence="1" key="1">
    <citation type="submission" date="2023-05" db="EMBL/GenBank/DDBJ databases">
        <authorList>
            <person name="Stuckert A."/>
        </authorList>
    </citation>
    <scope>NUCLEOTIDE SEQUENCE</scope>
</reference>
<organism evidence="1 2">
    <name type="scientific">Staurois parvus</name>
    <dbReference type="NCBI Taxonomy" id="386267"/>
    <lineage>
        <taxon>Eukaryota</taxon>
        <taxon>Metazoa</taxon>
        <taxon>Chordata</taxon>
        <taxon>Craniata</taxon>
        <taxon>Vertebrata</taxon>
        <taxon>Euteleostomi</taxon>
        <taxon>Amphibia</taxon>
        <taxon>Batrachia</taxon>
        <taxon>Anura</taxon>
        <taxon>Neobatrachia</taxon>
        <taxon>Ranoidea</taxon>
        <taxon>Ranidae</taxon>
        <taxon>Staurois</taxon>
    </lineage>
</organism>
<protein>
    <submittedName>
        <fullName evidence="1">Uncharacterized protein</fullName>
    </submittedName>
</protein>
<dbReference type="Proteomes" id="UP001162483">
    <property type="component" value="Unassembled WGS sequence"/>
</dbReference>